<comment type="caution">
    <text evidence="2">The sequence shown here is derived from an EMBL/GenBank/DDBJ whole genome shotgun (WGS) entry which is preliminary data.</text>
</comment>
<sequence length="357" mass="40114">MPSSQKVRSSDESTRRGKASDRLPSKILYIIMCHACFRELLLIRALSSELREIRNSIIMDRLSALVESFVDPVSLLSVMEEMGTIISGSLVFHLLADRSFGVNDIDLYVAEGREDALLDFLLEEGYTEVAYRWVEATQYSQFFVKDVYRVERRKDSAMTKINVILTGTRSPLLAVFDFDFTAVFNAISSRWVMSAYAELTMKGETAVARLPHPLPLRIKKYRDRGVVFLPRLVGSIANADENDRKYFLPARSLKDSHSLWTTLRPGEGGSLAGREVEDINAVVSEYQGRGLTMLHLLKVNSDLKYLGHNGPADCAKDAGWYMTNYVSKEGHKRGDHTRALNKAKGKKGGSAKGCRFK</sequence>
<reference evidence="2" key="1">
    <citation type="submission" date="2022-07" db="EMBL/GenBank/DDBJ databases">
        <title>Genome Sequence of Leucocoprinus birnbaumii.</title>
        <authorList>
            <person name="Buettner E."/>
        </authorList>
    </citation>
    <scope>NUCLEOTIDE SEQUENCE</scope>
    <source>
        <strain evidence="2">VT141</strain>
    </source>
</reference>
<evidence type="ECO:0000256" key="1">
    <source>
        <dbReference type="SAM" id="MobiDB-lite"/>
    </source>
</evidence>
<evidence type="ECO:0000313" key="2">
    <source>
        <dbReference type="EMBL" id="KAJ3575680.1"/>
    </source>
</evidence>
<protein>
    <submittedName>
        <fullName evidence="2">Uncharacterized protein</fullName>
    </submittedName>
</protein>
<proteinExistence type="predicted"/>
<dbReference type="EMBL" id="JANIEX010000030">
    <property type="protein sequence ID" value="KAJ3575680.1"/>
    <property type="molecule type" value="Genomic_DNA"/>
</dbReference>
<dbReference type="AlphaFoldDB" id="A0AAD5YWB7"/>
<dbReference type="Proteomes" id="UP001213000">
    <property type="component" value="Unassembled WGS sequence"/>
</dbReference>
<organism evidence="2 3">
    <name type="scientific">Leucocoprinus birnbaumii</name>
    <dbReference type="NCBI Taxonomy" id="56174"/>
    <lineage>
        <taxon>Eukaryota</taxon>
        <taxon>Fungi</taxon>
        <taxon>Dikarya</taxon>
        <taxon>Basidiomycota</taxon>
        <taxon>Agaricomycotina</taxon>
        <taxon>Agaricomycetes</taxon>
        <taxon>Agaricomycetidae</taxon>
        <taxon>Agaricales</taxon>
        <taxon>Agaricineae</taxon>
        <taxon>Agaricaceae</taxon>
        <taxon>Leucocoprinus</taxon>
    </lineage>
</organism>
<accession>A0AAD5YWB7</accession>
<keyword evidence="3" id="KW-1185">Reference proteome</keyword>
<gene>
    <name evidence="2" type="ORF">NP233_g935</name>
</gene>
<name>A0AAD5YWB7_9AGAR</name>
<evidence type="ECO:0000313" key="3">
    <source>
        <dbReference type="Proteomes" id="UP001213000"/>
    </source>
</evidence>
<feature type="region of interest" description="Disordered" evidence="1">
    <location>
        <begin position="331"/>
        <end position="357"/>
    </location>
</feature>